<evidence type="ECO:0000256" key="7">
    <source>
        <dbReference type="ARBA" id="ARBA00022989"/>
    </source>
</evidence>
<dbReference type="FunFam" id="1.20.1250.20:FF:000196">
    <property type="entry name" value="MFS toxin efflux pump (AflT)"/>
    <property type="match status" value="1"/>
</dbReference>
<keyword evidence="5" id="KW-0926">Vacuole</keyword>
<feature type="region of interest" description="Disordered" evidence="12">
    <location>
        <begin position="633"/>
        <end position="660"/>
    </location>
</feature>
<comment type="subcellular location">
    <subcellularLocation>
        <location evidence="2">Cell membrane</location>
        <topology evidence="2">Multi-pass membrane protein</topology>
    </subcellularLocation>
    <subcellularLocation>
        <location evidence="1">Vacuole membrane</location>
        <topology evidence="1">Multi-pass membrane protein</topology>
    </subcellularLocation>
</comment>
<dbReference type="GO" id="GO:0005774">
    <property type="term" value="C:vacuolar membrane"/>
    <property type="evidence" value="ECO:0007669"/>
    <property type="project" value="UniProtKB-SubCell"/>
</dbReference>
<dbReference type="Proteomes" id="UP000316270">
    <property type="component" value="Chromosome 1"/>
</dbReference>
<feature type="compositionally biased region" description="Basic and acidic residues" evidence="12">
    <location>
        <begin position="697"/>
        <end position="706"/>
    </location>
</feature>
<reference evidence="15 16" key="1">
    <citation type="submission" date="2019-07" db="EMBL/GenBank/DDBJ databases">
        <title>Finished genome of Venturia effusa.</title>
        <authorList>
            <person name="Young C.A."/>
            <person name="Cox M.P."/>
            <person name="Ganley A.R.D."/>
            <person name="David W.J."/>
        </authorList>
    </citation>
    <scope>NUCLEOTIDE SEQUENCE [LARGE SCALE GENOMIC DNA]</scope>
    <source>
        <strain evidence="16">albino</strain>
    </source>
</reference>
<dbReference type="FunFam" id="1.20.1720.10:FF:000014">
    <property type="entry name" value="MFS drug transporter, putative"/>
    <property type="match status" value="1"/>
</dbReference>
<evidence type="ECO:0000256" key="1">
    <source>
        <dbReference type="ARBA" id="ARBA00004128"/>
    </source>
</evidence>
<feature type="domain" description="Major facilitator superfamily (MFS) profile" evidence="14">
    <location>
        <begin position="138"/>
        <end position="629"/>
    </location>
</feature>
<feature type="transmembrane region" description="Helical" evidence="13">
    <location>
        <begin position="172"/>
        <end position="191"/>
    </location>
</feature>
<proteinExistence type="inferred from homology"/>
<dbReference type="PROSITE" id="PS50850">
    <property type="entry name" value="MFS"/>
    <property type="match status" value="1"/>
</dbReference>
<feature type="compositionally biased region" description="Basic and acidic residues" evidence="12">
    <location>
        <begin position="633"/>
        <end position="652"/>
    </location>
</feature>
<feature type="transmembrane region" description="Helical" evidence="13">
    <location>
        <begin position="136"/>
        <end position="160"/>
    </location>
</feature>
<evidence type="ECO:0000256" key="5">
    <source>
        <dbReference type="ARBA" id="ARBA00022554"/>
    </source>
</evidence>
<sequence length="706" mass="75560">MDSKEASASEPHDAQPSQHHHQGEEAETGAGGGSDLAPPKKIVFDTEDGGRDADSIATTAVEEDRTRTSKAEAPSPRGSTQSESLRPRTSHSDTPPPQSPQPEIPRPEDSQPEIPRPEDSQPESPPEATRSKGRTALIMSALCMAVFLAALDTTIITTALPSISEHFHSAAGYTWIGSAYLLGAAASTPLWGKFSDIFGRKPILLIANVVFLVGSVLAGAAVNISMLIAARAIQGCGGGGLILLVNICIGDLFSMRSRGAYYGMVGGVWALASAVGPLLGGVFAQKVSWRWCFYINLPLDGAAFFIILFFLNNLHHPRTPIATGLKAIDWVGCLTIVGGTLMLLLGLQFGGETFPWKSATVICLIVFGIVTIGLFVINEWRLARYPIIPLHIFSKRSNIACLLVCFCHGYVFIGGSYYLPLYFQACLGATPLLSGVYTLASALSLSFASMATGISIKKTGQYLPPIWGGLAIMTLGYGLFIDLDARSSWAKIILYQIVAGIGVGPLFQAPLIALQSQIPAKDIAAGTATFQFTRNLATAVSVVIGGVVFQNTVSSQSARLARILGPGLARQLSGFAAVANVGLIDSLPSDQKSQVRDIFADSLRDLWIMYVCFAALGLLASFLITKQALKREHETTRTGLEEEEMKRQERIEKRRSRKASSRILTADGFLKDLEKVGENDSAVEVREKEGGGGVLDSKAEITSETK</sequence>
<dbReference type="AlphaFoldDB" id="A0A517KX78"/>
<feature type="transmembrane region" description="Helical" evidence="13">
    <location>
        <begin position="462"/>
        <end position="480"/>
    </location>
</feature>
<feature type="transmembrane region" description="Helical" evidence="13">
    <location>
        <begin position="295"/>
        <end position="315"/>
    </location>
</feature>
<feature type="transmembrane region" description="Helical" evidence="13">
    <location>
        <begin position="327"/>
        <end position="347"/>
    </location>
</feature>
<dbReference type="PANTHER" id="PTHR23501:SF102">
    <property type="entry name" value="DRUG TRANSPORTER, PUTATIVE (AFU_ORTHOLOGUE AFUA_3G08530)-RELATED"/>
    <property type="match status" value="1"/>
</dbReference>
<feature type="transmembrane region" description="Helical" evidence="13">
    <location>
        <begin position="431"/>
        <end position="450"/>
    </location>
</feature>
<evidence type="ECO:0000256" key="4">
    <source>
        <dbReference type="ARBA" id="ARBA00022475"/>
    </source>
</evidence>
<dbReference type="InterPro" id="IPR036259">
    <property type="entry name" value="MFS_trans_sf"/>
</dbReference>
<dbReference type="Pfam" id="PF07690">
    <property type="entry name" value="MFS_1"/>
    <property type="match status" value="1"/>
</dbReference>
<evidence type="ECO:0000259" key="14">
    <source>
        <dbReference type="PROSITE" id="PS50850"/>
    </source>
</evidence>
<keyword evidence="6 13" id="KW-0812">Transmembrane</keyword>
<feature type="transmembrane region" description="Helical" evidence="13">
    <location>
        <begin position="606"/>
        <end position="624"/>
    </location>
</feature>
<comment type="function">
    <text evidence="9">Efflux pump; part of the gene cluster that mediates the biosynthesis of dothistromin (DOTH), a polyketide toxin very similar in structure to the aflatoxin precursor, versicolorin B. One function of dotC may be to transport early-stage dothistromin biosynthetic intermediates from the cytoplasm into vacuoles, thereby affecting the rate of dothistromin production.</text>
</comment>
<gene>
    <name evidence="15" type="ORF">FKW77_009249</name>
</gene>
<evidence type="ECO:0000313" key="16">
    <source>
        <dbReference type="Proteomes" id="UP000316270"/>
    </source>
</evidence>
<feature type="compositionally biased region" description="Basic and acidic residues" evidence="12">
    <location>
        <begin position="1"/>
        <end position="13"/>
    </location>
</feature>
<keyword evidence="7 13" id="KW-1133">Transmembrane helix</keyword>
<feature type="region of interest" description="Disordered" evidence="12">
    <location>
        <begin position="681"/>
        <end position="706"/>
    </location>
</feature>
<feature type="transmembrane region" description="Helical" evidence="13">
    <location>
        <begin position="535"/>
        <end position="553"/>
    </location>
</feature>
<feature type="transmembrane region" description="Helical" evidence="13">
    <location>
        <begin position="399"/>
        <end position="419"/>
    </location>
</feature>
<evidence type="ECO:0000256" key="13">
    <source>
        <dbReference type="SAM" id="Phobius"/>
    </source>
</evidence>
<dbReference type="InterPro" id="IPR020846">
    <property type="entry name" value="MFS_dom"/>
</dbReference>
<feature type="transmembrane region" description="Helical" evidence="13">
    <location>
        <begin position="261"/>
        <end position="283"/>
    </location>
</feature>
<evidence type="ECO:0000313" key="15">
    <source>
        <dbReference type="EMBL" id="QDS67987.1"/>
    </source>
</evidence>
<feature type="transmembrane region" description="Helical" evidence="13">
    <location>
        <begin position="359"/>
        <end position="378"/>
    </location>
</feature>
<evidence type="ECO:0000256" key="11">
    <source>
        <dbReference type="ARBA" id="ARBA00083178"/>
    </source>
</evidence>
<dbReference type="GO" id="GO:0005886">
    <property type="term" value="C:plasma membrane"/>
    <property type="evidence" value="ECO:0007669"/>
    <property type="project" value="UniProtKB-SubCell"/>
</dbReference>
<dbReference type="EMBL" id="CP042185">
    <property type="protein sequence ID" value="QDS67987.1"/>
    <property type="molecule type" value="Genomic_DNA"/>
</dbReference>
<keyword evidence="8 13" id="KW-0472">Membrane</keyword>
<evidence type="ECO:0000256" key="9">
    <source>
        <dbReference type="ARBA" id="ARBA00057269"/>
    </source>
</evidence>
<feature type="transmembrane region" description="Helical" evidence="13">
    <location>
        <begin position="492"/>
        <end position="514"/>
    </location>
</feature>
<dbReference type="PANTHER" id="PTHR23501">
    <property type="entry name" value="MAJOR FACILITATOR SUPERFAMILY"/>
    <property type="match status" value="1"/>
</dbReference>
<name>A0A517KX78_9PEZI</name>
<dbReference type="PRINTS" id="PR01036">
    <property type="entry name" value="TCRTETB"/>
</dbReference>
<feature type="transmembrane region" description="Helical" evidence="13">
    <location>
        <begin position="228"/>
        <end position="249"/>
    </location>
</feature>
<dbReference type="SUPFAM" id="SSF103473">
    <property type="entry name" value="MFS general substrate transporter"/>
    <property type="match status" value="2"/>
</dbReference>
<keyword evidence="4" id="KW-1003">Cell membrane</keyword>
<dbReference type="InterPro" id="IPR011701">
    <property type="entry name" value="MFS"/>
</dbReference>
<evidence type="ECO:0000256" key="6">
    <source>
        <dbReference type="ARBA" id="ARBA00022692"/>
    </source>
</evidence>
<feature type="transmembrane region" description="Helical" evidence="13">
    <location>
        <begin position="203"/>
        <end position="222"/>
    </location>
</feature>
<dbReference type="GO" id="GO:0022857">
    <property type="term" value="F:transmembrane transporter activity"/>
    <property type="evidence" value="ECO:0007669"/>
    <property type="project" value="InterPro"/>
</dbReference>
<dbReference type="Gene3D" id="1.20.1720.10">
    <property type="entry name" value="Multidrug resistance protein D"/>
    <property type="match status" value="1"/>
</dbReference>
<evidence type="ECO:0000256" key="12">
    <source>
        <dbReference type="SAM" id="MobiDB-lite"/>
    </source>
</evidence>
<dbReference type="CDD" id="cd17502">
    <property type="entry name" value="MFS_Azr1_MDR_like"/>
    <property type="match status" value="1"/>
</dbReference>
<evidence type="ECO:0000256" key="8">
    <source>
        <dbReference type="ARBA" id="ARBA00023136"/>
    </source>
</evidence>
<feature type="region of interest" description="Disordered" evidence="12">
    <location>
        <begin position="1"/>
        <end position="131"/>
    </location>
</feature>
<feature type="compositionally biased region" description="Pro residues" evidence="12">
    <location>
        <begin position="94"/>
        <end position="104"/>
    </location>
</feature>
<dbReference type="OrthoDB" id="10021397at2759"/>
<accession>A0A517KX78</accession>
<evidence type="ECO:0000256" key="10">
    <source>
        <dbReference type="ARBA" id="ARBA00069956"/>
    </source>
</evidence>
<feature type="compositionally biased region" description="Basic and acidic residues" evidence="12">
    <location>
        <begin position="681"/>
        <end position="690"/>
    </location>
</feature>
<protein>
    <recommendedName>
        <fullName evidence="10">Efflux pump dotC</fullName>
    </recommendedName>
    <alternativeName>
        <fullName evidence="11">Dothistromin biosynthesis protein C</fullName>
    </alternativeName>
</protein>
<feature type="compositionally biased region" description="Basic and acidic residues" evidence="12">
    <location>
        <begin position="42"/>
        <end position="54"/>
    </location>
</feature>
<comment type="similarity">
    <text evidence="3">Belongs to the major facilitator superfamily. TCR/Tet family.</text>
</comment>
<dbReference type="Gene3D" id="1.20.1250.20">
    <property type="entry name" value="MFS general substrate transporter like domains"/>
    <property type="match status" value="1"/>
</dbReference>
<feature type="compositionally biased region" description="Basic and acidic residues" evidence="12">
    <location>
        <begin position="105"/>
        <end position="119"/>
    </location>
</feature>
<evidence type="ECO:0000256" key="2">
    <source>
        <dbReference type="ARBA" id="ARBA00004651"/>
    </source>
</evidence>
<organism evidence="15 16">
    <name type="scientific">Venturia effusa</name>
    <dbReference type="NCBI Taxonomy" id="50376"/>
    <lineage>
        <taxon>Eukaryota</taxon>
        <taxon>Fungi</taxon>
        <taxon>Dikarya</taxon>
        <taxon>Ascomycota</taxon>
        <taxon>Pezizomycotina</taxon>
        <taxon>Dothideomycetes</taxon>
        <taxon>Pleosporomycetidae</taxon>
        <taxon>Venturiales</taxon>
        <taxon>Venturiaceae</taxon>
        <taxon>Venturia</taxon>
    </lineage>
</organism>
<evidence type="ECO:0000256" key="3">
    <source>
        <dbReference type="ARBA" id="ARBA00007520"/>
    </source>
</evidence>
<keyword evidence="16" id="KW-1185">Reference proteome</keyword>